<evidence type="ECO:0000313" key="1">
    <source>
        <dbReference type="EMBL" id="CAA9392113.1"/>
    </source>
</evidence>
<reference evidence="1" key="1">
    <citation type="submission" date="2020-02" db="EMBL/GenBank/DDBJ databases">
        <authorList>
            <person name="Meier V. D."/>
        </authorList>
    </citation>
    <scope>NUCLEOTIDE SEQUENCE</scope>
    <source>
        <strain evidence="1">AVDCRST_MAG84</strain>
    </source>
</reference>
<dbReference type="AlphaFoldDB" id="A0A6J4NS26"/>
<dbReference type="EMBL" id="CADCTZ010001342">
    <property type="protein sequence ID" value="CAA9392113.1"/>
    <property type="molecule type" value="Genomic_DNA"/>
</dbReference>
<sequence length="97" mass="10692">MHVERVPNRNSPPAVLLRQSYREDGKVRKRTLANLSQLPDDAIEGLRVLLKGGTAISSLESAFDIQRSLSHGHVVAVSGTLKNIGLQSLMCDRDCRQ</sequence>
<proteinExistence type="predicted"/>
<organism evidence="1">
    <name type="scientific">uncultured Microcoleus sp</name>
    <dbReference type="NCBI Taxonomy" id="259945"/>
    <lineage>
        <taxon>Bacteria</taxon>
        <taxon>Bacillati</taxon>
        <taxon>Cyanobacteriota</taxon>
        <taxon>Cyanophyceae</taxon>
        <taxon>Oscillatoriophycideae</taxon>
        <taxon>Oscillatoriales</taxon>
        <taxon>Microcoleaceae</taxon>
        <taxon>Microcoleus</taxon>
        <taxon>environmental samples</taxon>
    </lineage>
</organism>
<name>A0A6J4NS26_9CYAN</name>
<protein>
    <submittedName>
        <fullName evidence="1">Mobile element protein</fullName>
    </submittedName>
</protein>
<gene>
    <name evidence="1" type="ORF">AVDCRST_MAG84-5661</name>
</gene>
<accession>A0A6J4NS26</accession>